<accession>A0A8J6TJA0</accession>
<keyword evidence="6" id="KW-0521">NADP</keyword>
<dbReference type="SUPFAM" id="SSF51735">
    <property type="entry name" value="NAD(P)-binding Rossmann-fold domains"/>
    <property type="match status" value="1"/>
</dbReference>
<dbReference type="GO" id="GO:0008831">
    <property type="term" value="F:dTDP-4-dehydrorhamnose reductase activity"/>
    <property type="evidence" value="ECO:0007669"/>
    <property type="project" value="UniProtKB-EC"/>
</dbReference>
<dbReference type="CDD" id="cd05254">
    <property type="entry name" value="dTDP_HR_like_SDR_e"/>
    <property type="match status" value="1"/>
</dbReference>
<comment type="caution">
    <text evidence="8">The sequence shown here is derived from an EMBL/GenBank/DDBJ whole genome shotgun (WGS) entry which is preliminary data.</text>
</comment>
<dbReference type="Gene3D" id="3.40.50.720">
    <property type="entry name" value="NAD(P)-binding Rossmann-like Domain"/>
    <property type="match status" value="1"/>
</dbReference>
<evidence type="ECO:0000256" key="1">
    <source>
        <dbReference type="ARBA" id="ARBA00004781"/>
    </source>
</evidence>
<dbReference type="InterPro" id="IPR036291">
    <property type="entry name" value="NAD(P)-bd_dom_sf"/>
</dbReference>
<evidence type="ECO:0000313" key="8">
    <source>
        <dbReference type="EMBL" id="MBC8362077.1"/>
    </source>
</evidence>
<evidence type="ECO:0000313" key="9">
    <source>
        <dbReference type="Proteomes" id="UP000603434"/>
    </source>
</evidence>
<proteinExistence type="inferred from homology"/>
<name>A0A8J6TJA0_9BACT</name>
<comment type="catalytic activity">
    <reaction evidence="5">
        <text>dTDP-beta-L-rhamnose + NADP(+) = dTDP-4-dehydro-beta-L-rhamnose + NADPH + H(+)</text>
        <dbReference type="Rhea" id="RHEA:21796"/>
        <dbReference type="ChEBI" id="CHEBI:15378"/>
        <dbReference type="ChEBI" id="CHEBI:57510"/>
        <dbReference type="ChEBI" id="CHEBI:57783"/>
        <dbReference type="ChEBI" id="CHEBI:58349"/>
        <dbReference type="ChEBI" id="CHEBI:62830"/>
        <dbReference type="EC" id="1.1.1.133"/>
    </reaction>
</comment>
<dbReference type="Pfam" id="PF04321">
    <property type="entry name" value="RmlD_sub_bind"/>
    <property type="match status" value="1"/>
</dbReference>
<dbReference type="UniPathway" id="UPA00124"/>
<dbReference type="InterPro" id="IPR005913">
    <property type="entry name" value="dTDP_dehydrorham_reduct"/>
</dbReference>
<protein>
    <recommendedName>
        <fullName evidence="4 6">dTDP-4-dehydrorhamnose reductase</fullName>
        <ecNumber evidence="3 6">1.1.1.133</ecNumber>
    </recommendedName>
</protein>
<evidence type="ECO:0000256" key="6">
    <source>
        <dbReference type="RuleBase" id="RU364082"/>
    </source>
</evidence>
<sequence length="296" mass="33966">MKIMVTGAKGQLGRDCTQILQKTHDIMPVDLEEINIALYSDVATIVQDFLPDIIINCAAYTQVDKCETEKELAWEVNVRGPENLALCAQKHGCRLIHISSDYVFDGKKPLPEPYVEDDEPHPLSYYGLTKLESEKVVRRTIEQHVILRTAWMYGISGKNFIKTMLMLALKHPDNQIKVVCDQFGSPTRSYRLALQIQKIIDKNCQGTYHASAEGYCSWFELAKYFLKIMAVKHTVVPCSSFEYPTPASRPKNSILENRRLKKSDLNIMTAWQDDLDKFVSRYREQLIHEVLSCRTC</sequence>
<gene>
    <name evidence="8" type="primary">rfbD</name>
    <name evidence="8" type="ORF">H8E23_11840</name>
</gene>
<evidence type="ECO:0000256" key="4">
    <source>
        <dbReference type="ARBA" id="ARBA00017099"/>
    </source>
</evidence>
<comment type="pathway">
    <text evidence="1 6">Carbohydrate biosynthesis; dTDP-L-rhamnose biosynthesis.</text>
</comment>
<dbReference type="Proteomes" id="UP000603434">
    <property type="component" value="Unassembled WGS sequence"/>
</dbReference>
<evidence type="ECO:0000256" key="5">
    <source>
        <dbReference type="ARBA" id="ARBA00048200"/>
    </source>
</evidence>
<keyword evidence="6 8" id="KW-0560">Oxidoreductase</keyword>
<dbReference type="EC" id="1.1.1.133" evidence="3 6"/>
<comment type="similarity">
    <text evidence="2 6">Belongs to the dTDP-4-dehydrorhamnose reductase family.</text>
</comment>
<dbReference type="GO" id="GO:0019305">
    <property type="term" value="P:dTDP-rhamnose biosynthetic process"/>
    <property type="evidence" value="ECO:0007669"/>
    <property type="project" value="UniProtKB-UniPathway"/>
</dbReference>
<dbReference type="AlphaFoldDB" id="A0A8J6TJA0"/>
<dbReference type="EMBL" id="JACNJH010000167">
    <property type="protein sequence ID" value="MBC8362077.1"/>
    <property type="molecule type" value="Genomic_DNA"/>
</dbReference>
<organism evidence="8 9">
    <name type="scientific">Candidatus Desulfatibia profunda</name>
    <dbReference type="NCBI Taxonomy" id="2841695"/>
    <lineage>
        <taxon>Bacteria</taxon>
        <taxon>Pseudomonadati</taxon>
        <taxon>Thermodesulfobacteriota</taxon>
        <taxon>Desulfobacteria</taxon>
        <taxon>Desulfobacterales</taxon>
        <taxon>Desulfobacterales incertae sedis</taxon>
        <taxon>Candidatus Desulfatibia</taxon>
    </lineage>
</organism>
<dbReference type="PANTHER" id="PTHR10491:SF4">
    <property type="entry name" value="METHIONINE ADENOSYLTRANSFERASE 2 SUBUNIT BETA"/>
    <property type="match status" value="1"/>
</dbReference>
<reference evidence="8 9" key="1">
    <citation type="submission" date="2020-08" db="EMBL/GenBank/DDBJ databases">
        <title>Bridging the membrane lipid divide: bacteria of the FCB group superphylum have the potential to synthesize archaeal ether lipids.</title>
        <authorList>
            <person name="Villanueva L."/>
            <person name="Von Meijenfeldt F.A.B."/>
            <person name="Westbye A.B."/>
            <person name="Yadav S."/>
            <person name="Hopmans E.C."/>
            <person name="Dutilh B.E."/>
            <person name="Sinninghe Damste J.S."/>
        </authorList>
    </citation>
    <scope>NUCLEOTIDE SEQUENCE [LARGE SCALE GENOMIC DNA]</scope>
    <source>
        <strain evidence="8">NIOZ-UU30</strain>
    </source>
</reference>
<evidence type="ECO:0000259" key="7">
    <source>
        <dbReference type="Pfam" id="PF04321"/>
    </source>
</evidence>
<dbReference type="PANTHER" id="PTHR10491">
    <property type="entry name" value="DTDP-4-DEHYDRORHAMNOSE REDUCTASE"/>
    <property type="match status" value="1"/>
</dbReference>
<dbReference type="NCBIfam" id="TIGR01214">
    <property type="entry name" value="rmlD"/>
    <property type="match status" value="1"/>
</dbReference>
<comment type="function">
    <text evidence="6">Catalyzes the reduction of dTDP-6-deoxy-L-lyxo-4-hexulose to yield dTDP-L-rhamnose.</text>
</comment>
<evidence type="ECO:0000256" key="3">
    <source>
        <dbReference type="ARBA" id="ARBA00012929"/>
    </source>
</evidence>
<dbReference type="InterPro" id="IPR029903">
    <property type="entry name" value="RmlD-like-bd"/>
</dbReference>
<dbReference type="Gene3D" id="3.90.25.10">
    <property type="entry name" value="UDP-galactose 4-epimerase, domain 1"/>
    <property type="match status" value="1"/>
</dbReference>
<evidence type="ECO:0000256" key="2">
    <source>
        <dbReference type="ARBA" id="ARBA00010944"/>
    </source>
</evidence>
<feature type="domain" description="RmlD-like substrate binding" evidence="7">
    <location>
        <begin position="1"/>
        <end position="283"/>
    </location>
</feature>